<dbReference type="GO" id="GO:0000976">
    <property type="term" value="F:transcription cis-regulatory region binding"/>
    <property type="evidence" value="ECO:0007669"/>
    <property type="project" value="TreeGrafter"/>
</dbReference>
<reference evidence="5" key="1">
    <citation type="submission" date="2021-08" db="EMBL/GenBank/DDBJ databases">
        <title>Comparative analyses of Brucepasteria parasyntrophica and Teretinema zuelzerae.</title>
        <authorList>
            <person name="Song Y."/>
            <person name="Brune A."/>
        </authorList>
    </citation>
    <scope>NUCLEOTIDE SEQUENCE</scope>
    <source>
        <strain evidence="5">DSM 1903</strain>
    </source>
</reference>
<dbReference type="GO" id="GO:0003700">
    <property type="term" value="F:DNA-binding transcription factor activity"/>
    <property type="evidence" value="ECO:0007669"/>
    <property type="project" value="TreeGrafter"/>
</dbReference>
<dbReference type="SUPFAM" id="SSF47413">
    <property type="entry name" value="lambda repressor-like DNA-binding domains"/>
    <property type="match status" value="1"/>
</dbReference>
<dbReference type="SMART" id="SM00354">
    <property type="entry name" value="HTH_LACI"/>
    <property type="match status" value="1"/>
</dbReference>
<name>A0AAE3EIZ6_9SPIR</name>
<dbReference type="RefSeq" id="WP_230757851.1">
    <property type="nucleotide sequence ID" value="NZ_JAINWA010000003.1"/>
</dbReference>
<dbReference type="CDD" id="cd01392">
    <property type="entry name" value="HTH_LacI"/>
    <property type="match status" value="1"/>
</dbReference>
<feature type="domain" description="HTH lacI-type" evidence="4">
    <location>
        <begin position="1"/>
        <end position="55"/>
    </location>
</feature>
<dbReference type="Gene3D" id="1.10.260.40">
    <property type="entry name" value="lambda repressor-like DNA-binding domains"/>
    <property type="match status" value="1"/>
</dbReference>
<evidence type="ECO:0000256" key="2">
    <source>
        <dbReference type="ARBA" id="ARBA00023125"/>
    </source>
</evidence>
<dbReference type="AlphaFoldDB" id="A0AAE3EIZ6"/>
<evidence type="ECO:0000256" key="1">
    <source>
        <dbReference type="ARBA" id="ARBA00023015"/>
    </source>
</evidence>
<dbReference type="InterPro" id="IPR028082">
    <property type="entry name" value="Peripla_BP_I"/>
</dbReference>
<evidence type="ECO:0000313" key="6">
    <source>
        <dbReference type="Proteomes" id="UP001198163"/>
    </source>
</evidence>
<organism evidence="5 6">
    <name type="scientific">Teretinema zuelzerae</name>
    <dbReference type="NCBI Taxonomy" id="156"/>
    <lineage>
        <taxon>Bacteria</taxon>
        <taxon>Pseudomonadati</taxon>
        <taxon>Spirochaetota</taxon>
        <taxon>Spirochaetia</taxon>
        <taxon>Spirochaetales</taxon>
        <taxon>Treponemataceae</taxon>
        <taxon>Teretinema</taxon>
    </lineage>
</organism>
<dbReference type="InterPro" id="IPR010982">
    <property type="entry name" value="Lambda_DNA-bd_dom_sf"/>
</dbReference>
<keyword evidence="2" id="KW-0238">DNA-binding</keyword>
<proteinExistence type="predicted"/>
<keyword evidence="6" id="KW-1185">Reference proteome</keyword>
<dbReference type="PANTHER" id="PTHR30146:SF144">
    <property type="entry name" value="LACI-FAMILY TRANSCRIPTION REGULATOR"/>
    <property type="match status" value="1"/>
</dbReference>
<comment type="caution">
    <text evidence="5">The sequence shown here is derived from an EMBL/GenBank/DDBJ whole genome shotgun (WGS) entry which is preliminary data.</text>
</comment>
<dbReference type="PROSITE" id="PS00356">
    <property type="entry name" value="HTH_LACI_1"/>
    <property type="match status" value="1"/>
</dbReference>
<dbReference type="Pfam" id="PF13407">
    <property type="entry name" value="Peripla_BP_4"/>
    <property type="match status" value="1"/>
</dbReference>
<dbReference type="Gene3D" id="3.40.50.2300">
    <property type="match status" value="2"/>
</dbReference>
<dbReference type="PROSITE" id="PS50932">
    <property type="entry name" value="HTH_LACI_2"/>
    <property type="match status" value="1"/>
</dbReference>
<dbReference type="Proteomes" id="UP001198163">
    <property type="component" value="Unassembled WGS sequence"/>
</dbReference>
<evidence type="ECO:0000259" key="4">
    <source>
        <dbReference type="PROSITE" id="PS50932"/>
    </source>
</evidence>
<sequence length="344" mass="38548">MTVTEIAKKAGVSIGTVDRVLHNRGRVSEETRAKVQKIIEESRYQANPLARHLKKNLKYRIGVLIPELAKESTYWKLIYDGIAAAAATLSAFSFELELFEFVRPVRSSFLSAFERMTSSDCSAWIIAPVMQDETLVLLMDVENPVPYAFIDCPLPGACPLTTVAQDPFQGGVLAGRLMDLVSHSGGPFAVIRPYNEAFNLNERARGFASWFAGRPGVIVRDVVCQENEPRQMLSALESLLRELPDLRGVFIVSSMVHTITDYLCSRGFRSGNPQTDVRIIGYDLVPPNRMLLSTGKIDCLISQRPEEQGRLVMQQLYRCLVLEDETRSDIAIPMDIFFRENLQG</sequence>
<dbReference type="PANTHER" id="PTHR30146">
    <property type="entry name" value="LACI-RELATED TRANSCRIPTIONAL REPRESSOR"/>
    <property type="match status" value="1"/>
</dbReference>
<dbReference type="SUPFAM" id="SSF53822">
    <property type="entry name" value="Periplasmic binding protein-like I"/>
    <property type="match status" value="1"/>
</dbReference>
<evidence type="ECO:0000313" key="5">
    <source>
        <dbReference type="EMBL" id="MCD1655880.1"/>
    </source>
</evidence>
<dbReference type="Pfam" id="PF00356">
    <property type="entry name" value="LacI"/>
    <property type="match status" value="1"/>
</dbReference>
<evidence type="ECO:0000256" key="3">
    <source>
        <dbReference type="ARBA" id="ARBA00023163"/>
    </source>
</evidence>
<dbReference type="InterPro" id="IPR025997">
    <property type="entry name" value="SBP_2_dom"/>
</dbReference>
<gene>
    <name evidence="5" type="ORF">K7J14_14370</name>
</gene>
<keyword evidence="1" id="KW-0805">Transcription regulation</keyword>
<accession>A0AAE3EIZ6</accession>
<dbReference type="EMBL" id="JAINWA010000003">
    <property type="protein sequence ID" value="MCD1655880.1"/>
    <property type="molecule type" value="Genomic_DNA"/>
</dbReference>
<keyword evidence="3" id="KW-0804">Transcription</keyword>
<dbReference type="InterPro" id="IPR000843">
    <property type="entry name" value="HTH_LacI"/>
</dbReference>
<protein>
    <submittedName>
        <fullName evidence="5">LacI family transcriptional regulator</fullName>
    </submittedName>
</protein>